<feature type="non-terminal residue" evidence="2">
    <location>
        <position position="1"/>
    </location>
</feature>
<gene>
    <name evidence="2" type="ORF">EDB92DRAFT_1886681</name>
</gene>
<sequence>WEIGDESRGGIPYYYYTKSGETVWEKPDGFVIPLTVLQNTALGRLLFDTGSEPASPCRRAAAQRERGILGEWLRERA</sequence>
<organism evidence="2 3">
    <name type="scientific">Lactarius akahatsu</name>
    <dbReference type="NCBI Taxonomy" id="416441"/>
    <lineage>
        <taxon>Eukaryota</taxon>
        <taxon>Fungi</taxon>
        <taxon>Dikarya</taxon>
        <taxon>Basidiomycota</taxon>
        <taxon>Agaricomycotina</taxon>
        <taxon>Agaricomycetes</taxon>
        <taxon>Russulales</taxon>
        <taxon>Russulaceae</taxon>
        <taxon>Lactarius</taxon>
    </lineage>
</organism>
<dbReference type="PROSITE" id="PS50020">
    <property type="entry name" value="WW_DOMAIN_2"/>
    <property type="match status" value="1"/>
</dbReference>
<protein>
    <recommendedName>
        <fullName evidence="1">WW domain-containing protein</fullName>
    </recommendedName>
</protein>
<evidence type="ECO:0000259" key="1">
    <source>
        <dbReference type="PROSITE" id="PS50020"/>
    </source>
</evidence>
<dbReference type="InterPro" id="IPR036020">
    <property type="entry name" value="WW_dom_sf"/>
</dbReference>
<feature type="non-terminal residue" evidence="2">
    <location>
        <position position="77"/>
    </location>
</feature>
<dbReference type="AlphaFoldDB" id="A0AAD4Q4X7"/>
<name>A0AAD4Q4X7_9AGAM</name>
<evidence type="ECO:0000313" key="3">
    <source>
        <dbReference type="Proteomes" id="UP001201163"/>
    </source>
</evidence>
<dbReference type="EMBL" id="JAKELL010000075">
    <property type="protein sequence ID" value="KAH8984529.1"/>
    <property type="molecule type" value="Genomic_DNA"/>
</dbReference>
<keyword evidence="3" id="KW-1185">Reference proteome</keyword>
<evidence type="ECO:0000313" key="2">
    <source>
        <dbReference type="EMBL" id="KAH8984529.1"/>
    </source>
</evidence>
<dbReference type="SUPFAM" id="SSF51045">
    <property type="entry name" value="WW domain"/>
    <property type="match status" value="1"/>
</dbReference>
<dbReference type="InterPro" id="IPR001202">
    <property type="entry name" value="WW_dom"/>
</dbReference>
<dbReference type="Proteomes" id="UP001201163">
    <property type="component" value="Unassembled WGS sequence"/>
</dbReference>
<accession>A0AAD4Q4X7</accession>
<dbReference type="Gene3D" id="2.20.70.10">
    <property type="match status" value="1"/>
</dbReference>
<reference evidence="2" key="1">
    <citation type="submission" date="2022-01" db="EMBL/GenBank/DDBJ databases">
        <title>Comparative genomics reveals a dynamic genome evolution in the ectomycorrhizal milk-cap (Lactarius) mushrooms.</title>
        <authorList>
            <consortium name="DOE Joint Genome Institute"/>
            <person name="Lebreton A."/>
            <person name="Tang N."/>
            <person name="Kuo A."/>
            <person name="LaButti K."/>
            <person name="Drula E."/>
            <person name="Barry K."/>
            <person name="Clum A."/>
            <person name="Lipzen A."/>
            <person name="Mousain D."/>
            <person name="Ng V."/>
            <person name="Wang R."/>
            <person name="Wang X."/>
            <person name="Dai Y."/>
            <person name="Henrissat B."/>
            <person name="Grigoriev I.V."/>
            <person name="Guerin-Laguette A."/>
            <person name="Yu F."/>
            <person name="Martin F.M."/>
        </authorList>
    </citation>
    <scope>NUCLEOTIDE SEQUENCE</scope>
    <source>
        <strain evidence="2">QP</strain>
    </source>
</reference>
<comment type="caution">
    <text evidence="2">The sequence shown here is derived from an EMBL/GenBank/DDBJ whole genome shotgun (WGS) entry which is preliminary data.</text>
</comment>
<feature type="domain" description="WW" evidence="1">
    <location>
        <begin position="1"/>
        <end position="29"/>
    </location>
</feature>
<proteinExistence type="predicted"/>